<keyword evidence="3 4" id="KW-0472">Membrane</keyword>
<dbReference type="AlphaFoldDB" id="A0A383CXU2"/>
<proteinExistence type="predicted"/>
<feature type="transmembrane region" description="Helical" evidence="4">
    <location>
        <begin position="152"/>
        <end position="179"/>
    </location>
</feature>
<dbReference type="GO" id="GO:0140359">
    <property type="term" value="F:ABC-type transporter activity"/>
    <property type="evidence" value="ECO:0007669"/>
    <property type="project" value="InterPro"/>
</dbReference>
<dbReference type="GO" id="GO:0016020">
    <property type="term" value="C:membrane"/>
    <property type="evidence" value="ECO:0007669"/>
    <property type="project" value="InterPro"/>
</dbReference>
<evidence type="ECO:0000256" key="3">
    <source>
        <dbReference type="ARBA" id="ARBA00023136"/>
    </source>
</evidence>
<evidence type="ECO:0000259" key="5">
    <source>
        <dbReference type="PROSITE" id="PS50929"/>
    </source>
</evidence>
<protein>
    <recommendedName>
        <fullName evidence="5">ABC transmembrane type-1 domain-containing protein</fullName>
    </recommendedName>
</protein>
<dbReference type="EMBL" id="UINC01212709">
    <property type="protein sequence ID" value="SVE37156.1"/>
    <property type="molecule type" value="Genomic_DNA"/>
</dbReference>
<accession>A0A383CXU2</accession>
<feature type="domain" description="ABC transmembrane type-1" evidence="5">
    <location>
        <begin position="26"/>
        <end position="204"/>
    </location>
</feature>
<feature type="transmembrane region" description="Helical" evidence="4">
    <location>
        <begin position="185"/>
        <end position="202"/>
    </location>
</feature>
<keyword evidence="2 4" id="KW-1133">Transmembrane helix</keyword>
<reference evidence="6" key="1">
    <citation type="submission" date="2018-05" db="EMBL/GenBank/DDBJ databases">
        <authorList>
            <person name="Lanie J.A."/>
            <person name="Ng W.-L."/>
            <person name="Kazmierczak K.M."/>
            <person name="Andrzejewski T.M."/>
            <person name="Davidsen T.M."/>
            <person name="Wayne K.J."/>
            <person name="Tettelin H."/>
            <person name="Glass J.I."/>
            <person name="Rusch D."/>
            <person name="Podicherti R."/>
            <person name="Tsui H.-C.T."/>
            <person name="Winkler M.E."/>
        </authorList>
    </citation>
    <scope>NUCLEOTIDE SEQUENCE</scope>
</reference>
<name>A0A383CXU2_9ZZZZ</name>
<dbReference type="PROSITE" id="PS50929">
    <property type="entry name" value="ABC_TM1F"/>
    <property type="match status" value="1"/>
</dbReference>
<dbReference type="GO" id="GO:0005524">
    <property type="term" value="F:ATP binding"/>
    <property type="evidence" value="ECO:0007669"/>
    <property type="project" value="InterPro"/>
</dbReference>
<evidence type="ECO:0000256" key="4">
    <source>
        <dbReference type="SAM" id="Phobius"/>
    </source>
</evidence>
<organism evidence="6">
    <name type="scientific">marine metagenome</name>
    <dbReference type="NCBI Taxonomy" id="408172"/>
    <lineage>
        <taxon>unclassified sequences</taxon>
        <taxon>metagenomes</taxon>
        <taxon>ecological metagenomes</taxon>
    </lineage>
</organism>
<sequence length="216" mass="24079">VTEKYGWSTVFEIYGLLNVGERRRIIVLFSLMVVGMGLEMLGIGLIIPAVTLLLQTAPSETYPPLAVVVEMLGQPTQVQLITGGMLLLVGVYLVKALFLGFLAWYQNDFAFGVQRHISRELFATYLYQPYAFHLQRNSAQLIRNAVNEVHKLWFLILNPTLVVLGEGLVLVGVTCLLFIVEPIGALIVVLVLGCAAWGFHLYTRGRLLRLGIARQH</sequence>
<dbReference type="InterPro" id="IPR036640">
    <property type="entry name" value="ABC1_TM_sf"/>
</dbReference>
<evidence type="ECO:0000256" key="2">
    <source>
        <dbReference type="ARBA" id="ARBA00022989"/>
    </source>
</evidence>
<dbReference type="Gene3D" id="1.20.1560.10">
    <property type="entry name" value="ABC transporter type 1, transmembrane domain"/>
    <property type="match status" value="1"/>
</dbReference>
<evidence type="ECO:0000256" key="1">
    <source>
        <dbReference type="ARBA" id="ARBA00022692"/>
    </source>
</evidence>
<dbReference type="SUPFAM" id="SSF90123">
    <property type="entry name" value="ABC transporter transmembrane region"/>
    <property type="match status" value="1"/>
</dbReference>
<feature type="transmembrane region" description="Helical" evidence="4">
    <location>
        <begin position="25"/>
        <end position="54"/>
    </location>
</feature>
<dbReference type="InterPro" id="IPR011527">
    <property type="entry name" value="ABC1_TM_dom"/>
</dbReference>
<keyword evidence="1 4" id="KW-0812">Transmembrane</keyword>
<feature type="non-terminal residue" evidence="6">
    <location>
        <position position="216"/>
    </location>
</feature>
<evidence type="ECO:0000313" key="6">
    <source>
        <dbReference type="EMBL" id="SVE37156.1"/>
    </source>
</evidence>
<feature type="non-terminal residue" evidence="6">
    <location>
        <position position="1"/>
    </location>
</feature>
<feature type="transmembrane region" description="Helical" evidence="4">
    <location>
        <begin position="80"/>
        <end position="105"/>
    </location>
</feature>
<gene>
    <name evidence="6" type="ORF">METZ01_LOCUS490010</name>
</gene>